<feature type="transmembrane region" description="Helical" evidence="7">
    <location>
        <begin position="71"/>
        <end position="90"/>
    </location>
</feature>
<feature type="transmembrane region" description="Helical" evidence="7">
    <location>
        <begin position="96"/>
        <end position="120"/>
    </location>
</feature>
<dbReference type="InterPro" id="IPR020846">
    <property type="entry name" value="MFS_dom"/>
</dbReference>
<keyword evidence="5 7" id="KW-1133">Transmembrane helix</keyword>
<feature type="transmembrane region" description="Helical" evidence="7">
    <location>
        <begin position="325"/>
        <end position="347"/>
    </location>
</feature>
<evidence type="ECO:0000256" key="6">
    <source>
        <dbReference type="ARBA" id="ARBA00023136"/>
    </source>
</evidence>
<reference evidence="9 10" key="1">
    <citation type="submission" date="2023-07" db="EMBL/GenBank/DDBJ databases">
        <title>Genomic Encyclopedia of Type Strains, Phase IV (KMG-IV): sequencing the most valuable type-strain genomes for metagenomic binning, comparative biology and taxonomic classification.</title>
        <authorList>
            <person name="Goeker M."/>
        </authorList>
    </citation>
    <scope>NUCLEOTIDE SEQUENCE [LARGE SCALE GENOMIC DNA]</scope>
    <source>
        <strain evidence="9 10">DSM 9768</strain>
    </source>
</reference>
<comment type="caution">
    <text evidence="9">The sequence shown here is derived from an EMBL/GenBank/DDBJ whole genome shotgun (WGS) entry which is preliminary data.</text>
</comment>
<evidence type="ECO:0000256" key="3">
    <source>
        <dbReference type="ARBA" id="ARBA00022475"/>
    </source>
</evidence>
<feature type="transmembrane region" description="Helical" evidence="7">
    <location>
        <begin position="238"/>
        <end position="260"/>
    </location>
</feature>
<keyword evidence="4 7" id="KW-0812">Transmembrane</keyword>
<dbReference type="InterPro" id="IPR050171">
    <property type="entry name" value="MFS_Transporters"/>
</dbReference>
<feature type="transmembrane region" description="Helical" evidence="7">
    <location>
        <begin position="267"/>
        <end position="289"/>
    </location>
</feature>
<proteinExistence type="predicted"/>
<dbReference type="Pfam" id="PF07690">
    <property type="entry name" value="MFS_1"/>
    <property type="match status" value="2"/>
</dbReference>
<feature type="transmembrane region" description="Helical" evidence="7">
    <location>
        <begin position="353"/>
        <end position="373"/>
    </location>
</feature>
<sequence length="384" mass="41803">MSNMKDKTILFVILFLIFISMHMQFPVFTPLAVSLGAGSFLIGVMLSTTSFVNLTGNIVAGSYIDRFGAKWFIVIPLFLLSISLFSHTFIEKSSHLFFLRVVNGFILAFLTPACMTMLASFAKSSQKQSKNMAMNTLIVTLAMTVAPLIGGFLGERFGADGAYYAISFTTAVAFILSLFFLNQPSKVRPVKKETGILAMFLYPPLLPVFLTGFAIMFAQGTLMYELPFLSVEQGVTKGTVGLMAAFMGIGTLIVLSLVFLHKLPAKFRAVVGLFMMAGALVWIMFSGSIPTKGSLILFGAASGVIMPAMMTLVTEAIEEGNRGKAFAFLSAVFSVGTISSPFIAAAVRTYISPYFVAWVVMMFVIMFIGLVLMNSQKHRKTIQS</sequence>
<keyword evidence="2" id="KW-0813">Transport</keyword>
<dbReference type="Gene3D" id="1.20.1250.20">
    <property type="entry name" value="MFS general substrate transporter like domains"/>
    <property type="match status" value="1"/>
</dbReference>
<comment type="subcellular location">
    <subcellularLocation>
        <location evidence="1">Cell membrane</location>
        <topology evidence="1">Multi-pass membrane protein</topology>
    </subcellularLocation>
</comment>
<protein>
    <submittedName>
        <fullName evidence="9">MFS family permease</fullName>
    </submittedName>
</protein>
<keyword evidence="6 7" id="KW-0472">Membrane</keyword>
<gene>
    <name evidence="9" type="ORF">J2S74_001597</name>
</gene>
<evidence type="ECO:0000256" key="4">
    <source>
        <dbReference type="ARBA" id="ARBA00022692"/>
    </source>
</evidence>
<dbReference type="InterPro" id="IPR036259">
    <property type="entry name" value="MFS_trans_sf"/>
</dbReference>
<feature type="transmembrane region" description="Helical" evidence="7">
    <location>
        <begin position="162"/>
        <end position="182"/>
    </location>
</feature>
<evidence type="ECO:0000259" key="8">
    <source>
        <dbReference type="PROSITE" id="PS50850"/>
    </source>
</evidence>
<dbReference type="SUPFAM" id="SSF103473">
    <property type="entry name" value="MFS general substrate transporter"/>
    <property type="match status" value="1"/>
</dbReference>
<evidence type="ECO:0000313" key="9">
    <source>
        <dbReference type="EMBL" id="MDQ0254222.1"/>
    </source>
</evidence>
<name>A0ABT9ZSL8_9BACI</name>
<feature type="transmembrane region" description="Helical" evidence="7">
    <location>
        <begin position="295"/>
        <end position="313"/>
    </location>
</feature>
<evidence type="ECO:0000256" key="5">
    <source>
        <dbReference type="ARBA" id="ARBA00022989"/>
    </source>
</evidence>
<dbReference type="Proteomes" id="UP001230005">
    <property type="component" value="Unassembled WGS sequence"/>
</dbReference>
<keyword evidence="10" id="KW-1185">Reference proteome</keyword>
<feature type="domain" description="Major facilitator superfamily (MFS) profile" evidence="8">
    <location>
        <begin position="6"/>
        <end position="377"/>
    </location>
</feature>
<evidence type="ECO:0000313" key="10">
    <source>
        <dbReference type="Proteomes" id="UP001230005"/>
    </source>
</evidence>
<evidence type="ECO:0000256" key="7">
    <source>
        <dbReference type="SAM" id="Phobius"/>
    </source>
</evidence>
<dbReference type="EMBL" id="JAUSUG010000005">
    <property type="protein sequence ID" value="MDQ0254222.1"/>
    <property type="molecule type" value="Genomic_DNA"/>
</dbReference>
<feature type="transmembrane region" description="Helical" evidence="7">
    <location>
        <begin position="194"/>
        <end position="218"/>
    </location>
</feature>
<accession>A0ABT9ZSL8</accession>
<dbReference type="PANTHER" id="PTHR23517">
    <property type="entry name" value="RESISTANCE PROTEIN MDTM, PUTATIVE-RELATED-RELATED"/>
    <property type="match status" value="1"/>
</dbReference>
<dbReference type="InterPro" id="IPR011701">
    <property type="entry name" value="MFS"/>
</dbReference>
<evidence type="ECO:0000256" key="2">
    <source>
        <dbReference type="ARBA" id="ARBA00022448"/>
    </source>
</evidence>
<keyword evidence="3" id="KW-1003">Cell membrane</keyword>
<organism evidence="9 10">
    <name type="scientific">Evansella vedderi</name>
    <dbReference type="NCBI Taxonomy" id="38282"/>
    <lineage>
        <taxon>Bacteria</taxon>
        <taxon>Bacillati</taxon>
        <taxon>Bacillota</taxon>
        <taxon>Bacilli</taxon>
        <taxon>Bacillales</taxon>
        <taxon>Bacillaceae</taxon>
        <taxon>Evansella</taxon>
    </lineage>
</organism>
<dbReference type="PROSITE" id="PS50850">
    <property type="entry name" value="MFS"/>
    <property type="match status" value="1"/>
</dbReference>
<feature type="transmembrane region" description="Helical" evidence="7">
    <location>
        <begin position="132"/>
        <end position="150"/>
    </location>
</feature>
<feature type="transmembrane region" description="Helical" evidence="7">
    <location>
        <begin position="40"/>
        <end position="59"/>
    </location>
</feature>
<evidence type="ECO:0000256" key="1">
    <source>
        <dbReference type="ARBA" id="ARBA00004651"/>
    </source>
</evidence>